<dbReference type="SUPFAM" id="SSF55486">
    <property type="entry name" value="Metalloproteases ('zincins'), catalytic domain"/>
    <property type="match status" value="1"/>
</dbReference>
<proteinExistence type="predicted"/>
<reference evidence="2 3" key="1">
    <citation type="journal article" date="2019" name="Emerg. Microbes Infect.">
        <title>Comprehensive subspecies identification of 175 nontuberculous mycobacteria species based on 7547 genomic profiles.</title>
        <authorList>
            <person name="Matsumoto Y."/>
            <person name="Kinjo T."/>
            <person name="Motooka D."/>
            <person name="Nabeya D."/>
            <person name="Jung N."/>
            <person name="Uechi K."/>
            <person name="Horii T."/>
            <person name="Iida T."/>
            <person name="Fujita J."/>
            <person name="Nakamura S."/>
        </authorList>
    </citation>
    <scope>NUCLEOTIDE SEQUENCE [LARGE SCALE GENOMIC DNA]</scope>
    <source>
        <strain evidence="2 3">JCM 6367</strain>
    </source>
</reference>
<evidence type="ECO:0000256" key="1">
    <source>
        <dbReference type="SAM" id="MobiDB-lite"/>
    </source>
</evidence>
<name>A0A7I7U461_MYCPF</name>
<protein>
    <submittedName>
        <fullName evidence="2">Peptidase</fullName>
    </submittedName>
</protein>
<evidence type="ECO:0000313" key="3">
    <source>
        <dbReference type="Proteomes" id="UP000466554"/>
    </source>
</evidence>
<sequence length="487" mass="51232">MSPTRSFRQRSLLGLSVAVGAALVVTACTTTMPGRAVSVFDDPFKVAGMPATDGPSGLRPNAEGPARDVEGTDGGAIDELGASAISDIEDYWATAYPETFDERFKPVAELISWDANGFDGEFCGDSTYGLVNAGFCYADRTIGWDRGELLPALQRAHGDIGVLMVLAHEYGHAISRLGGLTGKDTPTLVAEQQADCFSGAYMRWVAEDSSQRFSLSTGEGLNNVLAGVISVRDPLLNEGDPDVGFDEHGSAFERLSAFQFGFTDGPSACAGIDLEEIAQRRGDLPVLLPEDQTGELPVSEESVRSIIEAMEVLFEPKNPPALSFEPGDADSCADARPSPPASYCPATNTIVVDLDGLEDLSAQPDPDQVGSLAVGDNVAYSVLVSRYMLAIQQERGGLALDNAAAALRTACLTGVATAKMTKEIQTPDGDTIALTAGDVDEAVSGILMNGLAASDVNGDSVPSGFSRIDAFRLGVLGDTPRCFKRFP</sequence>
<evidence type="ECO:0000313" key="2">
    <source>
        <dbReference type="EMBL" id="BBY76118.1"/>
    </source>
</evidence>
<gene>
    <name evidence="2" type="ORF">MPRF_30170</name>
</gene>
<dbReference type="PROSITE" id="PS51257">
    <property type="entry name" value="PROKAR_LIPOPROTEIN"/>
    <property type="match status" value="1"/>
</dbReference>
<dbReference type="EMBL" id="AP022598">
    <property type="protein sequence ID" value="BBY76118.1"/>
    <property type="molecule type" value="Genomic_DNA"/>
</dbReference>
<accession>A0A7I7U461</accession>
<feature type="region of interest" description="Disordered" evidence="1">
    <location>
        <begin position="318"/>
        <end position="340"/>
    </location>
</feature>
<dbReference type="AlphaFoldDB" id="A0A7I7U461"/>
<organism evidence="2 3">
    <name type="scientific">Mycolicibacterium parafortuitum</name>
    <name type="common">Mycobacterium parafortuitum</name>
    <dbReference type="NCBI Taxonomy" id="39692"/>
    <lineage>
        <taxon>Bacteria</taxon>
        <taxon>Bacillati</taxon>
        <taxon>Actinomycetota</taxon>
        <taxon>Actinomycetes</taxon>
        <taxon>Mycobacteriales</taxon>
        <taxon>Mycobacteriaceae</taxon>
        <taxon>Mycolicibacterium</taxon>
    </lineage>
</organism>
<dbReference type="RefSeq" id="WP_104865928.1">
    <property type="nucleotide sequence ID" value="NZ_AP022598.1"/>
</dbReference>
<feature type="region of interest" description="Disordered" evidence="1">
    <location>
        <begin position="51"/>
        <end position="73"/>
    </location>
</feature>
<dbReference type="Proteomes" id="UP000466554">
    <property type="component" value="Chromosome"/>
</dbReference>